<proteinExistence type="predicted"/>
<name>A0A1Z5JV00_FISSO</name>
<comment type="caution">
    <text evidence="2">The sequence shown here is derived from an EMBL/GenBank/DDBJ whole genome shotgun (WGS) entry which is preliminary data.</text>
</comment>
<dbReference type="InParanoid" id="A0A1Z5JV00"/>
<dbReference type="OrthoDB" id="1887033at2759"/>
<keyword evidence="1" id="KW-0472">Membrane</keyword>
<feature type="transmembrane region" description="Helical" evidence="1">
    <location>
        <begin position="521"/>
        <end position="540"/>
    </location>
</feature>
<keyword evidence="3" id="KW-1185">Reference proteome</keyword>
<dbReference type="SUPFAM" id="SSF51445">
    <property type="entry name" value="(Trans)glycosidases"/>
    <property type="match status" value="1"/>
</dbReference>
<reference evidence="2 3" key="1">
    <citation type="journal article" date="2015" name="Plant Cell">
        <title>Oil accumulation by the oleaginous diatom Fistulifera solaris as revealed by the genome and transcriptome.</title>
        <authorList>
            <person name="Tanaka T."/>
            <person name="Maeda Y."/>
            <person name="Veluchamy A."/>
            <person name="Tanaka M."/>
            <person name="Abida H."/>
            <person name="Marechal E."/>
            <person name="Bowler C."/>
            <person name="Muto M."/>
            <person name="Sunaga Y."/>
            <person name="Tanaka M."/>
            <person name="Yoshino T."/>
            <person name="Taniguchi T."/>
            <person name="Fukuda Y."/>
            <person name="Nemoto M."/>
            <person name="Matsumoto M."/>
            <person name="Wong P.S."/>
            <person name="Aburatani S."/>
            <person name="Fujibuchi W."/>
        </authorList>
    </citation>
    <scope>NUCLEOTIDE SEQUENCE [LARGE SCALE GENOMIC DNA]</scope>
    <source>
        <strain evidence="2 3">JPCC DA0580</strain>
    </source>
</reference>
<evidence type="ECO:0000256" key="1">
    <source>
        <dbReference type="SAM" id="Phobius"/>
    </source>
</evidence>
<dbReference type="EMBL" id="BDSP01000123">
    <property type="protein sequence ID" value="GAX17870.1"/>
    <property type="molecule type" value="Genomic_DNA"/>
</dbReference>
<keyword evidence="1" id="KW-0812">Transmembrane</keyword>
<dbReference type="InterPro" id="IPR017853">
    <property type="entry name" value="GH"/>
</dbReference>
<dbReference type="AlphaFoldDB" id="A0A1Z5JV00"/>
<keyword evidence="1" id="KW-1133">Transmembrane helix</keyword>
<organism evidence="2 3">
    <name type="scientific">Fistulifera solaris</name>
    <name type="common">Oleaginous diatom</name>
    <dbReference type="NCBI Taxonomy" id="1519565"/>
    <lineage>
        <taxon>Eukaryota</taxon>
        <taxon>Sar</taxon>
        <taxon>Stramenopiles</taxon>
        <taxon>Ochrophyta</taxon>
        <taxon>Bacillariophyta</taxon>
        <taxon>Bacillariophyceae</taxon>
        <taxon>Bacillariophycidae</taxon>
        <taxon>Naviculales</taxon>
        <taxon>Naviculaceae</taxon>
        <taxon>Fistulifera</taxon>
    </lineage>
</organism>
<sequence length="561" mass="61677">MKHPNHPTTCRLDPTVVNADTLPQLHDMGLSFFATLCGRNRGAFVYQNQTWGCTALPPQFATNVKLPDANAIVQQYQGGNLTAQETVDVLNQLVEAVYQSTPHHESDPFACELGGLSQLHCPTTTMPLTTTIRSVTLAGLFTEAAWATGGTPLTPHQQRHFYTAQDFHDMHKLGLNTVQIPFPVTGFFLNDGNEELLELLSKIRQMADDAQLQAILVLEGDDNDAAIAAAAQFCVQHDMSLLLPSVQSFRAARAVDATLPLYVPINLSTIQHMKTTLPANDSYVWGALSMDHTSTVADIASSNSLDDRQKLFYHESMACLGRSPLEYATCFQGIPVLVSSGFDASIDNCVWQGTPKFQNYGQCDRFNETIHSDWWYRHRQSFVARQLFSYEKGLGWSFAAWKLYNDDDNTVGVLDSWAKLLSFRDVAAAGLMPNNLRDNMDPLACLNPPIADFILGDDTLAPTPGPPPDCGNGWWNASIQDCTYWIPPSPTAVPTRAPVTAMPIVPCPTTCPSCTPFNSRSSMEVGVAGFLLGAVVMAIYHHCVTSRHRRDGYSDIPTMTV</sequence>
<dbReference type="Proteomes" id="UP000198406">
    <property type="component" value="Unassembled WGS sequence"/>
</dbReference>
<gene>
    <name evidence="2" type="ORF">FisN_18Hh074</name>
</gene>
<evidence type="ECO:0000313" key="2">
    <source>
        <dbReference type="EMBL" id="GAX17870.1"/>
    </source>
</evidence>
<protein>
    <submittedName>
        <fullName evidence="2">Uncharacterized protein</fullName>
    </submittedName>
</protein>
<accession>A0A1Z5JV00</accession>
<evidence type="ECO:0000313" key="3">
    <source>
        <dbReference type="Proteomes" id="UP000198406"/>
    </source>
</evidence>
<dbReference type="Gene3D" id="3.20.20.80">
    <property type="entry name" value="Glycosidases"/>
    <property type="match status" value="2"/>
</dbReference>